<feature type="compositionally biased region" description="Low complexity" evidence="1">
    <location>
        <begin position="1282"/>
        <end position="1303"/>
    </location>
</feature>
<dbReference type="EMBL" id="SKBQ01000008">
    <property type="protein sequence ID" value="TPX07366.1"/>
    <property type="molecule type" value="Genomic_DNA"/>
</dbReference>
<evidence type="ECO:0000256" key="1">
    <source>
        <dbReference type="SAM" id="MobiDB-lite"/>
    </source>
</evidence>
<dbReference type="CDD" id="cd23668">
    <property type="entry name" value="GH55_beta13glucanase-like"/>
    <property type="match status" value="1"/>
</dbReference>
<accession>A0A507ARP3</accession>
<feature type="region of interest" description="Disordered" evidence="1">
    <location>
        <begin position="1282"/>
        <end position="1304"/>
    </location>
</feature>
<dbReference type="GO" id="GO:0004650">
    <property type="term" value="F:polygalacturonase activity"/>
    <property type="evidence" value="ECO:0007669"/>
    <property type="project" value="InterPro"/>
</dbReference>
<name>A0A507ARP3_9PEZI</name>
<feature type="signal peptide" evidence="2">
    <location>
        <begin position="1"/>
        <end position="18"/>
    </location>
</feature>
<sequence length="1462" mass="156439">MGHNLWLMLVSLPTAVMAASQYLNVPDLPPSYNSPDLPPGKPLAPLAYMVDNEGNTYHAAPDKGSLMGPILDPESLTRAHNNETTPPPTPEFMTPTRKRDGNFWMETISHGHVEALNAASKSPLAPSGYQFFRNVRDFGAKGDGKTDDTVAINQAVASFSQSDRTTLRCGQECGSTTILSALVYFPKGEYVISAPIMQYYFTQFVGDPNNKPTIKGTKDFVGIALIDTDYYIPKLSGLEWYINQNQFFRQIRNFKIDLTGMPAGNITDGEQTYAPTGIHWQVAQATSMQNIDFVMRQDANTTQVGIFMENGSGGFVSDLTFTGGSIGFRSGSQQYTARNLSFKSCQTAISMIWNWGFTWKNLNIDSCHVGIDCSFVGGKDKQGTGSMVVLDNSVNVVAYTGGDTIFTGSSGRVYFTSWAMGMRYTTLHGNGTKVTGLLNPAPNKSKNLLDGTSNFYTRSRPQYEHVGNFVVATAHGIANDGTGDQAGAINSLLSSNVGTPIFFPAGIYQVQDTVKVPVNSIIVGEGWSQIMGTGPKFQDMNNTRVMVQVGNRGDVGSMEISDMLFTVKGPTAGAVLMEWNVREKSQGSACMWDSHFRVGGAAGTNLGLEDCPKGTSINPKCIAASMLLHVTATASGYFENIWAWTADHDIDQPVDGGKHTDTTFTQINIYSARGVLIESEGPCWFYGTASEHNVFYQYQLRNAKDIFFGHMQTETPYMQPTPGALQPFTPSKSLGDPTFPDCADDDKSCEMAWALRVLSSLDIFIYSAGLYSFFSSYTQDCLKTETCQMGLIETSYSQGLWIYNLFTIGAVQAVTPRGGLVPVLQQDTQMGFSTEISAWLALAISGGDLGGDGGSSGGSGIVYIDPIIWFEPSPTLHCFDPCTMVLPPSTLPSPVTIVIPPQTVTVTVGGGSVKTVTVTVTTITTSIISFSPVLIPDGTTSSTFAVVPSFRPPPVTVGGTTYPAPRVPYPFIPYSGISTVTMTKSSSSTTSVWPFPVLPTTVVTSGSITQTFTEIQITELSKLSRTVQLTTSWTGSDSSTTTTTPVLIWIQTGGFAWSPIPLPGPTPFPLPPLPGPPPLPKPPCFKLFGIFSINCPPNKGNPTTHYTSGKPQPTCHSNCGTLDQSDDNDSTETCATETRTRCENGGCVTYVGCECRTSTATDYWVSCSSRSCTTTKSEVITGCHVSATATTTGSGYCVADSGADPSDEQADDSSNRDSNGDPPAITPAPPSAVQGGNTVTASGGSVVIGGNTYPIPTNGLPTTVNPPGGGGAVTIYPGYGITSTDKPTSTKPKPTSTSPTVKPTPSPYYDCEGETLCSTTNVKWCDEAVNRMQRGSKIYTSNQAALALEGNCWANYEQFGCKVTIRGTHDGGKNCQITGDDMWNSYQDIRKVGGCSKCGSKHFGDGCLVSIDYYYGCDNRDSGPNRMNTTLPIREVINGTIVNGSFVADEDAAEMGEANLAT</sequence>
<proteinExistence type="predicted"/>
<gene>
    <name evidence="4" type="ORF">E0L32_001969</name>
    <name evidence="5" type="ORF">E0L32_002164</name>
</gene>
<dbReference type="Proteomes" id="UP000319257">
    <property type="component" value="Unassembled WGS sequence"/>
</dbReference>
<dbReference type="EMBL" id="SKBQ01000008">
    <property type="protein sequence ID" value="TPX07561.1"/>
    <property type="molecule type" value="Genomic_DNA"/>
</dbReference>
<feature type="region of interest" description="Disordered" evidence="1">
    <location>
        <begin position="1199"/>
        <end position="1240"/>
    </location>
</feature>
<dbReference type="InterPro" id="IPR039279">
    <property type="entry name" value="QRT3-like"/>
</dbReference>
<dbReference type="InterPro" id="IPR012334">
    <property type="entry name" value="Pectin_lyas_fold"/>
</dbReference>
<evidence type="ECO:0000313" key="5">
    <source>
        <dbReference type="EMBL" id="TPX07561.1"/>
    </source>
</evidence>
<dbReference type="RefSeq" id="XP_030989077.1">
    <property type="nucleotide sequence ID" value="XM_031136106.1"/>
</dbReference>
<feature type="domain" description="Rhamnogalacturonase A/B/Epimerase-like pectate lyase" evidence="3">
    <location>
        <begin position="132"/>
        <end position="372"/>
    </location>
</feature>
<dbReference type="PANTHER" id="PTHR33928">
    <property type="entry name" value="POLYGALACTURONASE QRT3"/>
    <property type="match status" value="1"/>
</dbReference>
<keyword evidence="6" id="KW-1185">Reference proteome</keyword>
<evidence type="ECO:0000256" key="2">
    <source>
        <dbReference type="SAM" id="SignalP"/>
    </source>
</evidence>
<dbReference type="OrthoDB" id="1046782at2759"/>
<protein>
    <recommendedName>
        <fullName evidence="3">Rhamnogalacturonase A/B/Epimerase-like pectate lyase domain-containing protein</fullName>
    </recommendedName>
</protein>
<dbReference type="Gene3D" id="2.160.20.10">
    <property type="entry name" value="Single-stranded right-handed beta-helix, Pectin lyase-like"/>
    <property type="match status" value="2"/>
</dbReference>
<organism evidence="5 6">
    <name type="scientific">Thyridium curvatum</name>
    <dbReference type="NCBI Taxonomy" id="1093900"/>
    <lineage>
        <taxon>Eukaryota</taxon>
        <taxon>Fungi</taxon>
        <taxon>Dikarya</taxon>
        <taxon>Ascomycota</taxon>
        <taxon>Pezizomycotina</taxon>
        <taxon>Sordariomycetes</taxon>
        <taxon>Sordariomycetidae</taxon>
        <taxon>Thyridiales</taxon>
        <taxon>Thyridiaceae</taxon>
        <taxon>Thyridium</taxon>
    </lineage>
</organism>
<evidence type="ECO:0000313" key="6">
    <source>
        <dbReference type="Proteomes" id="UP000319257"/>
    </source>
</evidence>
<evidence type="ECO:0000313" key="4">
    <source>
        <dbReference type="EMBL" id="TPX07366.1"/>
    </source>
</evidence>
<feature type="domain" description="Rhamnogalacturonase A/B/Epimerase-like pectate lyase" evidence="3">
    <location>
        <begin position="473"/>
        <end position="534"/>
    </location>
</feature>
<dbReference type="InterPro" id="IPR024535">
    <property type="entry name" value="RHGA/B-epi-like_pectate_lyase"/>
</dbReference>
<reference evidence="5 6" key="1">
    <citation type="submission" date="2019-06" db="EMBL/GenBank/DDBJ databases">
        <title>Draft genome sequence of the filamentous fungus Phialemoniopsis curvata isolated from diesel fuel.</title>
        <authorList>
            <person name="Varaljay V.A."/>
            <person name="Lyon W.J."/>
            <person name="Crouch A.L."/>
            <person name="Drake C.E."/>
            <person name="Hollomon J.M."/>
            <person name="Nadeau L.J."/>
            <person name="Nunn H.S."/>
            <person name="Stevenson B.S."/>
            <person name="Bojanowski C.L."/>
            <person name="Crookes-Goodson W.J."/>
        </authorList>
    </citation>
    <scope>NUCLEOTIDE SEQUENCE [LARGE SCALE GENOMIC DNA]</scope>
    <source>
        <strain evidence="5 6">D216</strain>
    </source>
</reference>
<dbReference type="SUPFAM" id="SSF51126">
    <property type="entry name" value="Pectin lyase-like"/>
    <property type="match status" value="2"/>
</dbReference>
<evidence type="ECO:0000259" key="3">
    <source>
        <dbReference type="Pfam" id="PF12708"/>
    </source>
</evidence>
<dbReference type="InterPro" id="IPR011050">
    <property type="entry name" value="Pectin_lyase_fold/virulence"/>
</dbReference>
<comment type="caution">
    <text evidence="5">The sequence shown here is derived from an EMBL/GenBank/DDBJ whole genome shotgun (WGS) entry which is preliminary data.</text>
</comment>
<dbReference type="PANTHER" id="PTHR33928:SF2">
    <property type="entry name" value="PECTATE LYASE SUPERFAMILY PROTEIN DOMAIN-CONTAINING PROTEIN-RELATED"/>
    <property type="match status" value="1"/>
</dbReference>
<dbReference type="Pfam" id="PF12708">
    <property type="entry name" value="Pect-lyase_RHGA_epim"/>
    <property type="match status" value="2"/>
</dbReference>
<dbReference type="STRING" id="1093900.A0A507ARP3"/>
<dbReference type="Pfam" id="PF15474">
    <property type="entry name" value="MU117"/>
    <property type="match status" value="1"/>
</dbReference>
<dbReference type="InParanoid" id="A0A507ARP3"/>
<dbReference type="InterPro" id="IPR029167">
    <property type="entry name" value="Mug117"/>
</dbReference>
<dbReference type="GeneID" id="41969416"/>
<keyword evidence="2" id="KW-0732">Signal</keyword>
<feature type="chain" id="PRO_5033463789" description="Rhamnogalacturonase A/B/Epimerase-like pectate lyase domain-containing protein" evidence="2">
    <location>
        <begin position="19"/>
        <end position="1462"/>
    </location>
</feature>